<dbReference type="Proteomes" id="UP000283269">
    <property type="component" value="Unassembled WGS sequence"/>
</dbReference>
<dbReference type="GO" id="GO:0036376">
    <property type="term" value="P:sodium ion export across plasma membrane"/>
    <property type="evidence" value="ECO:0007669"/>
    <property type="project" value="InterPro"/>
</dbReference>
<keyword evidence="5 12" id="KW-0812">Transmembrane</keyword>
<evidence type="ECO:0000259" key="13">
    <source>
        <dbReference type="Pfam" id="PF00999"/>
    </source>
</evidence>
<evidence type="ECO:0000256" key="9">
    <source>
        <dbReference type="ARBA" id="ARBA00023136"/>
    </source>
</evidence>
<comment type="similarity">
    <text evidence="2">Belongs to the fungal Na(+)/H(+) exchanger family.</text>
</comment>
<feature type="region of interest" description="Disordered" evidence="11">
    <location>
        <begin position="781"/>
        <end position="1043"/>
    </location>
</feature>
<dbReference type="PANTHER" id="PTHR31382:SF4">
    <property type="entry name" value="NA(+)_H(+) ANTIPORTER"/>
    <property type="match status" value="1"/>
</dbReference>
<dbReference type="GO" id="GO:0120029">
    <property type="term" value="P:proton export across plasma membrane"/>
    <property type="evidence" value="ECO:0007669"/>
    <property type="project" value="InterPro"/>
</dbReference>
<evidence type="ECO:0000256" key="11">
    <source>
        <dbReference type="SAM" id="MobiDB-lite"/>
    </source>
</evidence>
<feature type="transmembrane region" description="Helical" evidence="12">
    <location>
        <begin position="283"/>
        <end position="299"/>
    </location>
</feature>
<organism evidence="14 15">
    <name type="scientific">Psilocybe cyanescens</name>
    <dbReference type="NCBI Taxonomy" id="93625"/>
    <lineage>
        <taxon>Eukaryota</taxon>
        <taxon>Fungi</taxon>
        <taxon>Dikarya</taxon>
        <taxon>Basidiomycota</taxon>
        <taxon>Agaricomycotina</taxon>
        <taxon>Agaricomycetes</taxon>
        <taxon>Agaricomycetidae</taxon>
        <taxon>Agaricales</taxon>
        <taxon>Agaricineae</taxon>
        <taxon>Strophariaceae</taxon>
        <taxon>Psilocybe</taxon>
    </lineage>
</organism>
<keyword evidence="3" id="KW-0813">Transport</keyword>
<feature type="compositionally biased region" description="Gly residues" evidence="11">
    <location>
        <begin position="1031"/>
        <end position="1043"/>
    </location>
</feature>
<keyword evidence="9 12" id="KW-0472">Membrane</keyword>
<sequence length="1043" mass="110967">MHVHALGLGVPFEVSTPHIIYAVLGAFIVIFGMFSLLLRERLYIGEAIWAFIFGVIIGPYCADIFNPRAWSSSSDPSAIEQTTNAVTLEFTRVVLAIGVFAIGVELPKAYMLKHWRSLVFLLVPVMTWGWFVSAGLIYALIPGLNFLSALAVAACLTPTDPILAAAVVGGKWADKHVPAHIRHLLAAESGCNDGAAFPFLYLALYLTIDRTTGVAIRDWFLILWLYQVLLGAIIGCFLGFGFRHLMKFCQRHDLIDRHSYVAQYVSLAMLTIGVTTLLGSDDLLAAFFCGTAFAWDGFFNRQTEESVFSSVIDTLFNVAAFIYVGAWMPFNKFQDADLTLSVWRLLVIAILVLVLRRLPVMMLLWIPDIKTFREAVFSGHFGPIGIGAVFISTLAIEILQHAREHSQDGAAQGHEGNGDYRAETDQMRLLEDTIQPIVAFMVLCSITIHGLSIPGFSLGRRVHSVSRTWSRRDTMTNTSARGGRREPEWATQARRVTRAEDIVVNRDRDDVGGGGGAGVGAGHGVDVERGLVSMEREKSTGSGSGSGTIDNEDEENEKQEQGNLAESGMSGDTRVAGGPVPILGGGEGGEDDSLHVGFVDSPGPATRIGTPDGTRPATPAPAAADGDGVGPGLGGSGPSVGDDQQQQGPHAQPSFFGHHTRHPEQKAESDRDYAPDGGRVPAAGEGGGGDGDGDGYEHGHTIAEWIEGNQRVIETRRGPGSDVEVLVIDDSPRPDHSGHSGAAGLTGAATARWQGKMHELEHDAEEIGRAISRHLGQIGMGRRSGAENASKNGAADEEQKERERESVLLSKAKQLEKDRERERERADVAADEVVVVGEGEDDSDAWASDVDPSSLISPSAGAASGSGSKTMPRTTSPTSRAKSAHIHARRGPQHPKTAGVARPGTSDSFASLASNSSATASVAAGASSARYDAYPVPRNQRLENIRTTTGSVPGTRESSPSRNVRFVDYAAQGRPGSSGSLAAAPQQASQLQLAPADSSIGGGGEDDGEEGADEERKGRSRSKRRFRKKGGSVGGAGAGDDIV</sequence>
<feature type="transmembrane region" description="Helical" evidence="12">
    <location>
        <begin position="47"/>
        <end position="65"/>
    </location>
</feature>
<dbReference type="InParanoid" id="A0A409WSR9"/>
<gene>
    <name evidence="14" type="ORF">CVT25_013331</name>
</gene>
<keyword evidence="4" id="KW-0050">Antiport</keyword>
<keyword evidence="7" id="KW-0915">Sodium</keyword>
<dbReference type="GO" id="GO:0015385">
    <property type="term" value="F:sodium:proton antiporter activity"/>
    <property type="evidence" value="ECO:0007669"/>
    <property type="project" value="InterPro"/>
</dbReference>
<reference evidence="14 15" key="1">
    <citation type="journal article" date="2018" name="Evol. Lett.">
        <title>Horizontal gene cluster transfer increased hallucinogenic mushroom diversity.</title>
        <authorList>
            <person name="Reynolds H.T."/>
            <person name="Vijayakumar V."/>
            <person name="Gluck-Thaler E."/>
            <person name="Korotkin H.B."/>
            <person name="Matheny P.B."/>
            <person name="Slot J.C."/>
        </authorList>
    </citation>
    <scope>NUCLEOTIDE SEQUENCE [LARGE SCALE GENOMIC DNA]</scope>
    <source>
        <strain evidence="14 15">2631</strain>
    </source>
</reference>
<feature type="transmembrane region" description="Helical" evidence="12">
    <location>
        <begin position="220"/>
        <end position="240"/>
    </location>
</feature>
<comment type="subcellular location">
    <subcellularLocation>
        <location evidence="1">Membrane</location>
        <topology evidence="1">Multi-pass membrane protein</topology>
    </subcellularLocation>
</comment>
<feature type="compositionally biased region" description="Low complexity" evidence="11">
    <location>
        <begin position="853"/>
        <end position="868"/>
    </location>
</feature>
<feature type="transmembrane region" description="Helical" evidence="12">
    <location>
        <begin position="118"/>
        <end position="141"/>
    </location>
</feature>
<feature type="compositionally biased region" description="Basic and acidic residues" evidence="11">
    <location>
        <begin position="662"/>
        <end position="674"/>
    </location>
</feature>
<keyword evidence="15" id="KW-1185">Reference proteome</keyword>
<feature type="compositionally biased region" description="Basic and acidic residues" evidence="11">
    <location>
        <begin position="797"/>
        <end position="806"/>
    </location>
</feature>
<dbReference type="GO" id="GO:0005886">
    <property type="term" value="C:plasma membrane"/>
    <property type="evidence" value="ECO:0007669"/>
    <property type="project" value="InterPro"/>
</dbReference>
<evidence type="ECO:0000256" key="12">
    <source>
        <dbReference type="SAM" id="Phobius"/>
    </source>
</evidence>
<feature type="transmembrane region" description="Helical" evidence="12">
    <location>
        <begin position="311"/>
        <end position="330"/>
    </location>
</feature>
<keyword evidence="10" id="KW-0739">Sodium transport</keyword>
<feature type="compositionally biased region" description="Basic residues" evidence="11">
    <location>
        <begin position="882"/>
        <end position="893"/>
    </location>
</feature>
<feature type="transmembrane region" description="Helical" evidence="12">
    <location>
        <begin position="19"/>
        <end position="38"/>
    </location>
</feature>
<dbReference type="OrthoDB" id="2190219at2759"/>
<dbReference type="EMBL" id="NHYD01003243">
    <property type="protein sequence ID" value="PPQ81516.1"/>
    <property type="molecule type" value="Genomic_DNA"/>
</dbReference>
<feature type="transmembrane region" description="Helical" evidence="12">
    <location>
        <begin position="342"/>
        <end position="365"/>
    </location>
</feature>
<feature type="compositionally biased region" description="Basic and acidic residues" evidence="11">
    <location>
        <begin position="813"/>
        <end position="828"/>
    </location>
</feature>
<feature type="transmembrane region" description="Helical" evidence="12">
    <location>
        <begin position="85"/>
        <end position="106"/>
    </location>
</feature>
<dbReference type="GO" id="GO:0042391">
    <property type="term" value="P:regulation of membrane potential"/>
    <property type="evidence" value="ECO:0007669"/>
    <property type="project" value="InterPro"/>
</dbReference>
<feature type="compositionally biased region" description="Low complexity" evidence="11">
    <location>
        <begin position="975"/>
        <end position="999"/>
    </location>
</feature>
<evidence type="ECO:0000313" key="14">
    <source>
        <dbReference type="EMBL" id="PPQ81516.1"/>
    </source>
</evidence>
<evidence type="ECO:0000256" key="6">
    <source>
        <dbReference type="ARBA" id="ARBA00022989"/>
    </source>
</evidence>
<keyword evidence="6 12" id="KW-1133">Transmembrane helix</keyword>
<dbReference type="PANTHER" id="PTHR31382">
    <property type="entry name" value="NA(+)/H(+) ANTIPORTER"/>
    <property type="match status" value="1"/>
</dbReference>
<dbReference type="STRING" id="93625.A0A409WSR9"/>
<feature type="compositionally biased region" description="Low complexity" evidence="11">
    <location>
        <begin position="906"/>
        <end position="929"/>
    </location>
</feature>
<feature type="compositionally biased region" description="Gly residues" evidence="11">
    <location>
        <begin position="627"/>
        <end position="638"/>
    </location>
</feature>
<feature type="compositionally biased region" description="Basic and acidic residues" evidence="11">
    <location>
        <begin position="525"/>
        <end position="539"/>
    </location>
</feature>
<evidence type="ECO:0000256" key="4">
    <source>
        <dbReference type="ARBA" id="ARBA00022449"/>
    </source>
</evidence>
<feature type="compositionally biased region" description="Polar residues" evidence="11">
    <location>
        <begin position="869"/>
        <end position="881"/>
    </location>
</feature>
<feature type="compositionally biased region" description="Gly residues" evidence="11">
    <location>
        <begin position="512"/>
        <end position="523"/>
    </location>
</feature>
<dbReference type="GO" id="GO:0030007">
    <property type="term" value="P:intracellular potassium ion homeostasis"/>
    <property type="evidence" value="ECO:0007669"/>
    <property type="project" value="TreeGrafter"/>
</dbReference>
<dbReference type="AlphaFoldDB" id="A0A409WSR9"/>
<evidence type="ECO:0000256" key="2">
    <source>
        <dbReference type="ARBA" id="ARBA00005248"/>
    </source>
</evidence>
<dbReference type="InterPro" id="IPR004712">
    <property type="entry name" value="Na+/H+_antiporter_fungi"/>
</dbReference>
<evidence type="ECO:0000256" key="5">
    <source>
        <dbReference type="ARBA" id="ARBA00022692"/>
    </source>
</evidence>
<keyword evidence="8" id="KW-0406">Ion transport</keyword>
<protein>
    <recommendedName>
        <fullName evidence="13">Cation/H+ exchanger transmembrane domain-containing protein</fullName>
    </recommendedName>
</protein>
<feature type="transmembrane region" description="Helical" evidence="12">
    <location>
        <begin position="377"/>
        <end position="396"/>
    </location>
</feature>
<accession>A0A409WSR9</accession>
<evidence type="ECO:0000256" key="8">
    <source>
        <dbReference type="ARBA" id="ARBA00023065"/>
    </source>
</evidence>
<feature type="region of interest" description="Disordered" evidence="11">
    <location>
        <begin position="473"/>
        <end position="699"/>
    </location>
</feature>
<feature type="compositionally biased region" description="Acidic residues" evidence="11">
    <location>
        <begin position="1004"/>
        <end position="1013"/>
    </location>
</feature>
<evidence type="ECO:0000256" key="10">
    <source>
        <dbReference type="ARBA" id="ARBA00023201"/>
    </source>
</evidence>
<proteinExistence type="inferred from homology"/>
<feature type="compositionally biased region" description="Polar residues" evidence="11">
    <location>
        <begin position="945"/>
        <end position="962"/>
    </location>
</feature>
<evidence type="ECO:0000313" key="15">
    <source>
        <dbReference type="Proteomes" id="UP000283269"/>
    </source>
</evidence>
<dbReference type="InterPro" id="IPR006153">
    <property type="entry name" value="Cation/H_exchanger_TM"/>
</dbReference>
<evidence type="ECO:0000256" key="1">
    <source>
        <dbReference type="ARBA" id="ARBA00004141"/>
    </source>
</evidence>
<feature type="transmembrane region" description="Helical" evidence="12">
    <location>
        <begin position="260"/>
        <end position="277"/>
    </location>
</feature>
<comment type="caution">
    <text evidence="14">The sequence shown here is derived from an EMBL/GenBank/DDBJ whole genome shotgun (WGS) entry which is preliminary data.</text>
</comment>
<dbReference type="Pfam" id="PF00999">
    <property type="entry name" value="Na_H_Exchanger"/>
    <property type="match status" value="1"/>
</dbReference>
<feature type="compositionally biased region" description="Basic residues" evidence="11">
    <location>
        <begin position="1018"/>
        <end position="1030"/>
    </location>
</feature>
<evidence type="ECO:0000256" key="3">
    <source>
        <dbReference type="ARBA" id="ARBA00022448"/>
    </source>
</evidence>
<feature type="domain" description="Cation/H+ exchanger transmembrane" evidence="13">
    <location>
        <begin position="34"/>
        <end position="454"/>
    </location>
</feature>
<evidence type="ECO:0000256" key="7">
    <source>
        <dbReference type="ARBA" id="ARBA00023053"/>
    </source>
</evidence>
<dbReference type="FunFam" id="1.20.1530.20:FF:000015">
    <property type="entry name" value="Na(+)/H(+) antiporter 2"/>
    <property type="match status" value="1"/>
</dbReference>
<name>A0A409WSR9_PSICY</name>
<feature type="compositionally biased region" description="Low complexity" evidence="11">
    <location>
        <begin position="609"/>
        <end position="626"/>
    </location>
</feature>
<feature type="compositionally biased region" description="Basic and acidic residues" evidence="11">
    <location>
        <begin position="497"/>
        <end position="511"/>
    </location>
</feature>